<dbReference type="EMBL" id="WUAV01000001">
    <property type="protein sequence ID" value="KAF1771543.1"/>
    <property type="molecule type" value="Genomic_DNA"/>
</dbReference>
<dbReference type="CTD" id="78773608"/>
<dbReference type="AlphaFoldDB" id="A0A6A5HY45"/>
<reference evidence="1 2" key="1">
    <citation type="submission" date="2019-12" db="EMBL/GenBank/DDBJ databases">
        <title>Chromosome-level assembly of the Caenorhabditis remanei genome.</title>
        <authorList>
            <person name="Teterina A.A."/>
            <person name="Willis J.H."/>
            <person name="Phillips P.C."/>
        </authorList>
    </citation>
    <scope>NUCLEOTIDE SEQUENCE [LARGE SCALE GENOMIC DNA]</scope>
    <source>
        <strain evidence="1 2">PX506</strain>
        <tissue evidence="1">Whole organism</tissue>
    </source>
</reference>
<name>A0A6A5HY45_CAERE</name>
<dbReference type="Proteomes" id="UP000483820">
    <property type="component" value="Chromosome I"/>
</dbReference>
<accession>A0A6A5HY45</accession>
<sequence>MILLGLLECSSEKLRHAKLNPLDSTIGETKCDGDYKQGDNLPSWARRVNLLEKRTFSLQQEPRYLFFKSRDVGPAMIFFRQVFKYVGETVEINQEL</sequence>
<dbReference type="KEGG" id="crq:GCK72_003370"/>
<gene>
    <name evidence="1" type="ORF">GCK72_003370</name>
</gene>
<dbReference type="GeneID" id="78773608"/>
<dbReference type="RefSeq" id="XP_053592656.1">
    <property type="nucleotide sequence ID" value="XM_053724011.1"/>
</dbReference>
<proteinExistence type="predicted"/>
<comment type="caution">
    <text evidence="1">The sequence shown here is derived from an EMBL/GenBank/DDBJ whole genome shotgun (WGS) entry which is preliminary data.</text>
</comment>
<evidence type="ECO:0000313" key="1">
    <source>
        <dbReference type="EMBL" id="KAF1771543.1"/>
    </source>
</evidence>
<evidence type="ECO:0000313" key="2">
    <source>
        <dbReference type="Proteomes" id="UP000483820"/>
    </source>
</evidence>
<organism evidence="1 2">
    <name type="scientific">Caenorhabditis remanei</name>
    <name type="common">Caenorhabditis vulgaris</name>
    <dbReference type="NCBI Taxonomy" id="31234"/>
    <lineage>
        <taxon>Eukaryota</taxon>
        <taxon>Metazoa</taxon>
        <taxon>Ecdysozoa</taxon>
        <taxon>Nematoda</taxon>
        <taxon>Chromadorea</taxon>
        <taxon>Rhabditida</taxon>
        <taxon>Rhabditina</taxon>
        <taxon>Rhabditomorpha</taxon>
        <taxon>Rhabditoidea</taxon>
        <taxon>Rhabditidae</taxon>
        <taxon>Peloderinae</taxon>
        <taxon>Caenorhabditis</taxon>
    </lineage>
</organism>
<protein>
    <submittedName>
        <fullName evidence="1">Uncharacterized protein</fullName>
    </submittedName>
</protein>